<protein>
    <submittedName>
        <fullName evidence="2">Uncharacterized protein</fullName>
    </submittedName>
</protein>
<evidence type="ECO:0000313" key="2">
    <source>
        <dbReference type="EMBL" id="KRP70821.1"/>
    </source>
</evidence>
<evidence type="ECO:0000313" key="3">
    <source>
        <dbReference type="Proteomes" id="UP000050852"/>
    </source>
</evidence>
<keyword evidence="1" id="KW-1133">Transmembrane helix</keyword>
<sequence>MQGGGLTEAAWSNVGGLMVGQPVHIYLMLRDGNVGGAVRRFDLPPMAALGPARMLDQTGYISVIWITAAMGSALTAGHFRKARK</sequence>
<feature type="transmembrane region" description="Helical" evidence="1">
    <location>
        <begin position="59"/>
        <end position="79"/>
    </location>
</feature>
<dbReference type="Proteomes" id="UP000050852">
    <property type="component" value="Unassembled WGS sequence"/>
</dbReference>
<keyword evidence="1" id="KW-0472">Membrane</keyword>
<accession>A0A0R3AC88</accession>
<proteinExistence type="predicted"/>
<comment type="caution">
    <text evidence="2">The sequence shown here is derived from an EMBL/GenBank/DDBJ whole genome shotgun (WGS) entry which is preliminary data.</text>
</comment>
<organism evidence="2 3">
    <name type="scientific">Pseudomonas paralactis</name>
    <dbReference type="NCBI Taxonomy" id="1615673"/>
    <lineage>
        <taxon>Bacteria</taxon>
        <taxon>Pseudomonadati</taxon>
        <taxon>Pseudomonadota</taxon>
        <taxon>Gammaproteobacteria</taxon>
        <taxon>Pseudomonadales</taxon>
        <taxon>Pseudomonadaceae</taxon>
        <taxon>Pseudomonas</taxon>
    </lineage>
</organism>
<dbReference type="AlphaFoldDB" id="A0A0R3AC88"/>
<evidence type="ECO:0000256" key="1">
    <source>
        <dbReference type="SAM" id="Phobius"/>
    </source>
</evidence>
<dbReference type="EMBL" id="JYLN01000007">
    <property type="protein sequence ID" value="KRP70821.1"/>
    <property type="molecule type" value="Genomic_DNA"/>
</dbReference>
<dbReference type="PATRIC" id="fig|1615673.3.peg.5024"/>
<keyword evidence="1" id="KW-0812">Transmembrane</keyword>
<reference evidence="2 3" key="1">
    <citation type="submission" date="2015-02" db="EMBL/GenBank/DDBJ databases">
        <title>Two Pseudomonas sp. nov., isolated from raw milk.</title>
        <authorList>
            <person name="Wenning M."/>
            <person name="von Neubeck M."/>
            <person name="Huptas C."/>
            <person name="Scherer S."/>
        </authorList>
    </citation>
    <scope>NUCLEOTIDE SEQUENCE [LARGE SCALE GENOMIC DNA]</scope>
    <source>
        <strain evidence="2 3">DSM 29164</strain>
    </source>
</reference>
<gene>
    <name evidence="2" type="ORF">TX23_19490</name>
</gene>
<name>A0A0R3AC88_9PSED</name>